<gene>
    <name evidence="2" type="ordered locus">Ahos_1312</name>
</gene>
<reference evidence="2 3" key="1">
    <citation type="journal article" date="2011" name="Extremophiles">
        <title>Genomic analysis of Acidianus hospitalis W1 a host for studying crenarchaeal virus and plasmid life cycles.</title>
        <authorList>
            <person name="You X.Y."/>
            <person name="Liu C."/>
            <person name="Wang S.Y."/>
            <person name="Jiang C.Y."/>
            <person name="Shah S.A."/>
            <person name="Prangishvili D."/>
            <person name="She Q."/>
            <person name="Liu S.J."/>
            <person name="Garrett R.A."/>
        </authorList>
    </citation>
    <scope>NUCLEOTIDE SEQUENCE [LARGE SCALE GENOMIC DNA]</scope>
    <source>
        <strain evidence="2 3">W1</strain>
    </source>
</reference>
<dbReference type="KEGG" id="aho:Ahos_1312"/>
<feature type="transmembrane region" description="Helical" evidence="1">
    <location>
        <begin position="67"/>
        <end position="87"/>
    </location>
</feature>
<keyword evidence="1" id="KW-0812">Transmembrane</keyword>
<reference key="2">
    <citation type="journal article" date="2011" name="Extremophiles">
        <title>Genomic analyses of Acidianus hospitalis W1 a host for studying crenarchaeal virus and plasmid life cycles.</title>
        <authorList>
            <person name="You X.Y."/>
            <person name="Liu C."/>
            <person name="Wang S.Y."/>
            <person name="Jiang C.Y."/>
            <person name="Shah S.A."/>
            <person name="Prangishvili D."/>
            <person name="Liu S.J."/>
            <person name="Garrett R.A."/>
        </authorList>
    </citation>
    <scope>NUCLEOTIDE SEQUENCE</scope>
    <source>
        <strain>W1</strain>
    </source>
</reference>
<keyword evidence="1" id="KW-0472">Membrane</keyword>
<feature type="transmembrane region" description="Helical" evidence="1">
    <location>
        <begin position="155"/>
        <end position="175"/>
    </location>
</feature>
<feature type="transmembrane region" description="Helical" evidence="1">
    <location>
        <begin position="127"/>
        <end position="149"/>
    </location>
</feature>
<accession>F4B487</accession>
<protein>
    <submittedName>
        <fullName evidence="2">Uncharacterized protein</fullName>
    </submittedName>
</protein>
<keyword evidence="3" id="KW-1185">Reference proteome</keyword>
<dbReference type="EMBL" id="CP002535">
    <property type="protein sequence ID" value="AEE94195.1"/>
    <property type="molecule type" value="Genomic_DNA"/>
</dbReference>
<dbReference type="HOGENOM" id="CLU_1485825_0_0_2"/>
<evidence type="ECO:0000256" key="1">
    <source>
        <dbReference type="SAM" id="Phobius"/>
    </source>
</evidence>
<dbReference type="GeneID" id="41368737"/>
<organism evidence="2 3">
    <name type="scientific">Acidianus hospitalis (strain W1)</name>
    <dbReference type="NCBI Taxonomy" id="933801"/>
    <lineage>
        <taxon>Archaea</taxon>
        <taxon>Thermoproteota</taxon>
        <taxon>Thermoprotei</taxon>
        <taxon>Sulfolobales</taxon>
        <taxon>Sulfolobaceae</taxon>
        <taxon>Acidianus</taxon>
    </lineage>
</organism>
<feature type="transmembrane region" description="Helical" evidence="1">
    <location>
        <begin position="14"/>
        <end position="35"/>
    </location>
</feature>
<evidence type="ECO:0000313" key="3">
    <source>
        <dbReference type="Proteomes" id="UP000008458"/>
    </source>
</evidence>
<sequence>MPSYEAISRIYKHYSFSLIIFSIISIFMTIFRQLIPNYIMYLVYSILLLYFIMFSSYLIISRYKIYTLFMIVNSIIALLLISLLFMYSTAYLVSPYVAGFILAVIAYITISLYMIKKYSAELTVNKYEILQSVFLGGYIIVNLITFTLIQYEKYGLLLNILSYALLFGFFLAIYYENKQLK</sequence>
<dbReference type="Proteomes" id="UP000008458">
    <property type="component" value="Chromosome"/>
</dbReference>
<evidence type="ECO:0000313" key="2">
    <source>
        <dbReference type="EMBL" id="AEE94195.1"/>
    </source>
</evidence>
<name>F4B487_ACIHW</name>
<keyword evidence="1" id="KW-1133">Transmembrane helix</keyword>
<feature type="transmembrane region" description="Helical" evidence="1">
    <location>
        <begin position="41"/>
        <end position="60"/>
    </location>
</feature>
<proteinExistence type="predicted"/>
<feature type="transmembrane region" description="Helical" evidence="1">
    <location>
        <begin position="93"/>
        <end position="115"/>
    </location>
</feature>
<dbReference type="AlphaFoldDB" id="F4B487"/>
<dbReference type="RefSeq" id="WP_013776111.1">
    <property type="nucleotide sequence ID" value="NC_015518.1"/>
</dbReference>